<dbReference type="AlphaFoldDB" id="A0A9P8IK51"/>
<dbReference type="Proteomes" id="UP000750711">
    <property type="component" value="Unassembled WGS sequence"/>
</dbReference>
<keyword evidence="2" id="KW-1185">Reference proteome</keyword>
<evidence type="ECO:0000313" key="1">
    <source>
        <dbReference type="EMBL" id="KAH0555657.1"/>
    </source>
</evidence>
<reference evidence="1" key="1">
    <citation type="submission" date="2021-03" db="EMBL/GenBank/DDBJ databases">
        <title>Comparative genomics and phylogenomic investigation of the class Geoglossomycetes provide insights into ecological specialization and systematics.</title>
        <authorList>
            <person name="Melie T."/>
            <person name="Pirro S."/>
            <person name="Miller A.N."/>
            <person name="Quandt A."/>
        </authorList>
    </citation>
    <scope>NUCLEOTIDE SEQUENCE</scope>
    <source>
        <strain evidence="1">CAQ_001_2017</strain>
    </source>
</reference>
<name>A0A9P8IK51_9PEZI</name>
<gene>
    <name evidence="1" type="ORF">GP486_006397</name>
</gene>
<feature type="non-terminal residue" evidence="1">
    <location>
        <position position="1"/>
    </location>
</feature>
<organism evidence="1 2">
    <name type="scientific">Trichoglossum hirsutum</name>
    <dbReference type="NCBI Taxonomy" id="265104"/>
    <lineage>
        <taxon>Eukaryota</taxon>
        <taxon>Fungi</taxon>
        <taxon>Dikarya</taxon>
        <taxon>Ascomycota</taxon>
        <taxon>Pezizomycotina</taxon>
        <taxon>Geoglossomycetes</taxon>
        <taxon>Geoglossales</taxon>
        <taxon>Geoglossaceae</taxon>
        <taxon>Trichoglossum</taxon>
    </lineage>
</organism>
<sequence>ILTLSTTPGTTQNVWINEYFNSLRTTAEVFASTPELSKLVHVALGYFAHDSQSKASTKISRDGDGKPLSWECTLLPVFARKVLDAHDVAFLGGSLRPAGIEDDETTTKE</sequence>
<dbReference type="EMBL" id="JAGHQM010001430">
    <property type="protein sequence ID" value="KAH0555657.1"/>
    <property type="molecule type" value="Genomic_DNA"/>
</dbReference>
<comment type="caution">
    <text evidence="1">The sequence shown here is derived from an EMBL/GenBank/DDBJ whole genome shotgun (WGS) entry which is preliminary data.</text>
</comment>
<evidence type="ECO:0000313" key="2">
    <source>
        <dbReference type="Proteomes" id="UP000750711"/>
    </source>
</evidence>
<proteinExistence type="predicted"/>
<accession>A0A9P8IK51</accession>
<protein>
    <submittedName>
        <fullName evidence="1">Uncharacterized protein</fullName>
    </submittedName>
</protein>